<gene>
    <name evidence="1" type="ORF">LCGC14_2796880</name>
</gene>
<comment type="caution">
    <text evidence="1">The sequence shown here is derived from an EMBL/GenBank/DDBJ whole genome shotgun (WGS) entry which is preliminary data.</text>
</comment>
<dbReference type="AlphaFoldDB" id="A0A0F8ZAX8"/>
<organism evidence="1">
    <name type="scientific">marine sediment metagenome</name>
    <dbReference type="NCBI Taxonomy" id="412755"/>
    <lineage>
        <taxon>unclassified sequences</taxon>
        <taxon>metagenomes</taxon>
        <taxon>ecological metagenomes</taxon>
    </lineage>
</organism>
<proteinExistence type="predicted"/>
<dbReference type="EMBL" id="LAZR01052381">
    <property type="protein sequence ID" value="KKK83090.1"/>
    <property type="molecule type" value="Genomic_DNA"/>
</dbReference>
<name>A0A0F8ZAX8_9ZZZZ</name>
<evidence type="ECO:0000313" key="1">
    <source>
        <dbReference type="EMBL" id="KKK83090.1"/>
    </source>
</evidence>
<sequence>SQSYNHHDGDYYHDSFSQKVNTDKQFETKTEIQSNIHKEKKRNNKIENNKHWKKSKINDQVNVDCRYCGKNMFTTICFLPCKFYFIHTIAANLKKVTYVKDCKYKDNCHKFHTTIFVVGQIIYINIRGHIIDKFICEILTFNEKKCTLRVNVIGELKIGDRNYITFYKDSEFERTVDIFKTNWDFCSYDNKNLIF</sequence>
<protein>
    <submittedName>
        <fullName evidence="1">Uncharacterized protein</fullName>
    </submittedName>
</protein>
<feature type="non-terminal residue" evidence="1">
    <location>
        <position position="1"/>
    </location>
</feature>
<accession>A0A0F8ZAX8</accession>
<reference evidence="1" key="1">
    <citation type="journal article" date="2015" name="Nature">
        <title>Complex archaea that bridge the gap between prokaryotes and eukaryotes.</title>
        <authorList>
            <person name="Spang A."/>
            <person name="Saw J.H."/>
            <person name="Jorgensen S.L."/>
            <person name="Zaremba-Niedzwiedzka K."/>
            <person name="Martijn J."/>
            <person name="Lind A.E."/>
            <person name="van Eijk R."/>
            <person name="Schleper C."/>
            <person name="Guy L."/>
            <person name="Ettema T.J."/>
        </authorList>
    </citation>
    <scope>NUCLEOTIDE SEQUENCE</scope>
</reference>